<dbReference type="OrthoDB" id="10258914at2759"/>
<accession>C5LAK2</accession>
<keyword evidence="4" id="KW-0970">Cilium biogenesis/degradation</keyword>
<gene>
    <name evidence="11" type="ORF">Pmar_PMAR006269</name>
</gene>
<dbReference type="GO" id="GO:0060271">
    <property type="term" value="P:cilium assembly"/>
    <property type="evidence" value="ECO:0007669"/>
    <property type="project" value="TreeGrafter"/>
</dbReference>
<keyword evidence="7" id="KW-0966">Cell projection</keyword>
<dbReference type="InterPro" id="IPR040468">
    <property type="entry name" value="TRAF3IP1_N"/>
</dbReference>
<dbReference type="GO" id="GO:0005930">
    <property type="term" value="C:axoneme"/>
    <property type="evidence" value="ECO:0007669"/>
    <property type="project" value="UniProtKB-SubCell"/>
</dbReference>
<dbReference type="AlphaFoldDB" id="C5LAK2"/>
<sequence length="301" mass="33411">MIDPSKCGNATERVSNEVNSARERDQSSADPHPAEQTDKRMLSELIAQNQRNLGALIARPKLTEKLLLRPPVKFLYDIVMEVSIVTGFGAEIVREISAERVVTREAKLEFVTLSHSSIEHALHRRIDVDPSKETLIRLTDSLCASTKQRQQCPTGKRSSEAFNRARNREPLLTEEELDSPTEDGNESESESSSADVKSDDSCAIGTRCDVQEEIEQSSDGVEETVAASAYKVKAMLSEIAAEEKRLSQLFKEIDTEFDQVDAIDAVVRVKERRAEFSLLKLCASTPVPQDDEPNNEVAAHA</sequence>
<keyword evidence="6" id="KW-0206">Cytoskeleton</keyword>
<evidence type="ECO:0000256" key="8">
    <source>
        <dbReference type="ARBA" id="ARBA00043971"/>
    </source>
</evidence>
<dbReference type="PANTHER" id="PTHR31363">
    <property type="entry name" value="TRAF3-INTERACTING PROTEIN 1"/>
    <property type="match status" value="1"/>
</dbReference>
<dbReference type="PANTHER" id="PTHR31363:SF0">
    <property type="entry name" value="TRAF3-INTERACTING PROTEIN 1"/>
    <property type="match status" value="1"/>
</dbReference>
<evidence type="ECO:0000256" key="7">
    <source>
        <dbReference type="ARBA" id="ARBA00023273"/>
    </source>
</evidence>
<feature type="region of interest" description="Disordered" evidence="9">
    <location>
        <begin position="1"/>
        <end position="37"/>
    </location>
</feature>
<dbReference type="Gene3D" id="1.10.418.50">
    <property type="entry name" value="Microtubule-binding protein MIP-T3"/>
    <property type="match status" value="1"/>
</dbReference>
<name>C5LAK2_PERM5</name>
<proteinExistence type="inferred from homology"/>
<comment type="similarity">
    <text evidence="8">Belongs to the TRAF3IP1 family.</text>
</comment>
<evidence type="ECO:0000256" key="2">
    <source>
        <dbReference type="ARBA" id="ARBA00004430"/>
    </source>
</evidence>
<keyword evidence="3" id="KW-0963">Cytoplasm</keyword>
<dbReference type="Pfam" id="PF10243">
    <property type="entry name" value="MIP-T3"/>
    <property type="match status" value="1"/>
</dbReference>
<evidence type="ECO:0000256" key="1">
    <source>
        <dbReference type="ARBA" id="ARBA00004120"/>
    </source>
</evidence>
<evidence type="ECO:0000313" key="12">
    <source>
        <dbReference type="Proteomes" id="UP000007800"/>
    </source>
</evidence>
<evidence type="ECO:0000259" key="10">
    <source>
        <dbReference type="Pfam" id="PF10243"/>
    </source>
</evidence>
<dbReference type="GO" id="GO:0030992">
    <property type="term" value="C:intraciliary transport particle B"/>
    <property type="evidence" value="ECO:0007669"/>
    <property type="project" value="TreeGrafter"/>
</dbReference>
<evidence type="ECO:0000256" key="5">
    <source>
        <dbReference type="ARBA" id="ARBA00023054"/>
    </source>
</evidence>
<evidence type="ECO:0000256" key="9">
    <source>
        <dbReference type="SAM" id="MobiDB-lite"/>
    </source>
</evidence>
<dbReference type="GO" id="GO:0070507">
    <property type="term" value="P:regulation of microtubule cytoskeleton organization"/>
    <property type="evidence" value="ECO:0007669"/>
    <property type="project" value="TreeGrafter"/>
</dbReference>
<reference evidence="11 12" key="1">
    <citation type="submission" date="2008-07" db="EMBL/GenBank/DDBJ databases">
        <authorList>
            <person name="El-Sayed N."/>
            <person name="Caler E."/>
            <person name="Inman J."/>
            <person name="Amedeo P."/>
            <person name="Hass B."/>
            <person name="Wortman J."/>
        </authorList>
    </citation>
    <scope>NUCLEOTIDE SEQUENCE [LARGE SCALE GENOMIC DNA]</scope>
    <source>
        <strain evidence="12">ATCC 50983 / TXsc</strain>
    </source>
</reference>
<dbReference type="InParanoid" id="C5LAK2"/>
<feature type="compositionally biased region" description="Acidic residues" evidence="9">
    <location>
        <begin position="172"/>
        <end position="189"/>
    </location>
</feature>
<dbReference type="Proteomes" id="UP000007800">
    <property type="component" value="Unassembled WGS sequence"/>
</dbReference>
<keyword evidence="12" id="KW-1185">Reference proteome</keyword>
<organism evidence="12">
    <name type="scientific">Perkinsus marinus (strain ATCC 50983 / TXsc)</name>
    <dbReference type="NCBI Taxonomy" id="423536"/>
    <lineage>
        <taxon>Eukaryota</taxon>
        <taxon>Sar</taxon>
        <taxon>Alveolata</taxon>
        <taxon>Perkinsozoa</taxon>
        <taxon>Perkinsea</taxon>
        <taxon>Perkinsida</taxon>
        <taxon>Perkinsidae</taxon>
        <taxon>Perkinsus</taxon>
    </lineage>
</organism>
<dbReference type="EMBL" id="GG680729">
    <property type="protein sequence ID" value="EER06458.1"/>
    <property type="molecule type" value="Genomic_DNA"/>
</dbReference>
<dbReference type="GO" id="GO:0042073">
    <property type="term" value="P:intraciliary transport"/>
    <property type="evidence" value="ECO:0007669"/>
    <property type="project" value="TreeGrafter"/>
</dbReference>
<feature type="domain" description="TRAF3-interacting protein 1 N-terminal" evidence="10">
    <location>
        <begin position="47"/>
        <end position="132"/>
    </location>
</feature>
<comment type="subcellular location">
    <subcellularLocation>
        <location evidence="2">Cytoplasm</location>
        <location evidence="2">Cytoskeleton</location>
        <location evidence="2">Cilium axoneme</location>
    </subcellularLocation>
    <subcellularLocation>
        <location evidence="1">Cytoplasm</location>
        <location evidence="1">Cytoskeleton</location>
        <location evidence="1">Cilium basal body</location>
    </subcellularLocation>
</comment>
<keyword evidence="5" id="KW-0175">Coiled coil</keyword>
<dbReference type="GO" id="GO:0036064">
    <property type="term" value="C:ciliary basal body"/>
    <property type="evidence" value="ECO:0007669"/>
    <property type="project" value="TreeGrafter"/>
</dbReference>
<evidence type="ECO:0000256" key="6">
    <source>
        <dbReference type="ARBA" id="ARBA00023212"/>
    </source>
</evidence>
<dbReference type="InterPro" id="IPR042576">
    <property type="entry name" value="TRAF3IP1_N_sf"/>
</dbReference>
<protein>
    <recommendedName>
        <fullName evidence="10">TRAF3-interacting protein 1 N-terminal domain-containing protein</fullName>
    </recommendedName>
</protein>
<feature type="region of interest" description="Disordered" evidence="9">
    <location>
        <begin position="147"/>
        <end position="200"/>
    </location>
</feature>
<evidence type="ECO:0000256" key="3">
    <source>
        <dbReference type="ARBA" id="ARBA00022490"/>
    </source>
</evidence>
<feature type="compositionally biased region" description="Basic and acidic residues" evidence="9">
    <location>
        <begin position="20"/>
        <end position="37"/>
    </location>
</feature>
<dbReference type="InterPro" id="IPR018799">
    <property type="entry name" value="TRAF3IP1"/>
</dbReference>
<evidence type="ECO:0000256" key="4">
    <source>
        <dbReference type="ARBA" id="ARBA00022794"/>
    </source>
</evidence>
<dbReference type="GeneID" id="9065570"/>
<dbReference type="RefSeq" id="XP_002774642.1">
    <property type="nucleotide sequence ID" value="XM_002774596.1"/>
</dbReference>
<dbReference type="GO" id="GO:0008017">
    <property type="term" value="F:microtubule binding"/>
    <property type="evidence" value="ECO:0007669"/>
    <property type="project" value="InterPro"/>
</dbReference>
<evidence type="ECO:0000313" key="11">
    <source>
        <dbReference type="EMBL" id="EER06458.1"/>
    </source>
</evidence>